<protein>
    <recommendedName>
        <fullName evidence="1">Putative membrane protein insertion efficiency factor</fullName>
    </recommendedName>
</protein>
<evidence type="ECO:0000256" key="1">
    <source>
        <dbReference type="HAMAP-Rule" id="MF_00386"/>
    </source>
</evidence>
<dbReference type="InterPro" id="IPR002696">
    <property type="entry name" value="Membr_insert_effic_factor_YidD"/>
</dbReference>
<comment type="function">
    <text evidence="1">Could be involved in insertion of integral membrane proteins into the membrane.</text>
</comment>
<keyword evidence="4" id="KW-1185">Reference proteome</keyword>
<dbReference type="RefSeq" id="WP_147714698.1">
    <property type="nucleotide sequence ID" value="NZ_VKAD01000002.1"/>
</dbReference>
<comment type="subcellular location">
    <subcellularLocation>
        <location evidence="1">Cell membrane</location>
        <topology evidence="1">Peripheral membrane protein</topology>
        <orientation evidence="1">Cytoplasmic side</orientation>
    </subcellularLocation>
</comment>
<feature type="compositionally biased region" description="Acidic residues" evidence="2">
    <location>
        <begin position="83"/>
        <end position="95"/>
    </location>
</feature>
<evidence type="ECO:0000313" key="4">
    <source>
        <dbReference type="Proteomes" id="UP000321764"/>
    </source>
</evidence>
<organism evidence="3 4">
    <name type="scientific">Reinekea thalattae</name>
    <dbReference type="NCBI Taxonomy" id="2593301"/>
    <lineage>
        <taxon>Bacteria</taxon>
        <taxon>Pseudomonadati</taxon>
        <taxon>Pseudomonadota</taxon>
        <taxon>Gammaproteobacteria</taxon>
        <taxon>Oceanospirillales</taxon>
        <taxon>Saccharospirillaceae</taxon>
        <taxon>Reinekea</taxon>
    </lineage>
</organism>
<sequence>MKGLLIFLVKFYRLVISPMLGPRCRYYPTCSEYALIALQHHGAWKGSILATKRIFRCHPGCQGGFDPVPGVPLEDGSQTQETETSDSEENQDAHR</sequence>
<gene>
    <name evidence="3" type="primary">yidD</name>
    <name evidence="3" type="ORF">FME95_11855</name>
</gene>
<accession>A0A5C8Z1S3</accession>
<dbReference type="GO" id="GO:0005886">
    <property type="term" value="C:plasma membrane"/>
    <property type="evidence" value="ECO:0007669"/>
    <property type="project" value="UniProtKB-SubCell"/>
</dbReference>
<dbReference type="NCBIfam" id="TIGR00278">
    <property type="entry name" value="membrane protein insertion efficiency factor YidD"/>
    <property type="match status" value="1"/>
</dbReference>
<evidence type="ECO:0000256" key="2">
    <source>
        <dbReference type="SAM" id="MobiDB-lite"/>
    </source>
</evidence>
<keyword evidence="1" id="KW-0472">Membrane</keyword>
<evidence type="ECO:0000313" key="3">
    <source>
        <dbReference type="EMBL" id="TXR52102.1"/>
    </source>
</evidence>
<dbReference type="EMBL" id="VKAD01000002">
    <property type="protein sequence ID" value="TXR52102.1"/>
    <property type="molecule type" value="Genomic_DNA"/>
</dbReference>
<dbReference type="HAMAP" id="MF_00386">
    <property type="entry name" value="UPF0161_YidD"/>
    <property type="match status" value="1"/>
</dbReference>
<dbReference type="Pfam" id="PF01809">
    <property type="entry name" value="YidD"/>
    <property type="match status" value="1"/>
</dbReference>
<dbReference type="PANTHER" id="PTHR33383">
    <property type="entry name" value="MEMBRANE PROTEIN INSERTION EFFICIENCY FACTOR-RELATED"/>
    <property type="match status" value="1"/>
</dbReference>
<comment type="similarity">
    <text evidence="1">Belongs to the UPF0161 family.</text>
</comment>
<reference evidence="3 4" key="1">
    <citation type="submission" date="2019-07" db="EMBL/GenBank/DDBJ databases">
        <title>Reinekea sp. strain SSH23 genome sequencing and assembly.</title>
        <authorList>
            <person name="Kim I."/>
        </authorList>
    </citation>
    <scope>NUCLEOTIDE SEQUENCE [LARGE SCALE GENOMIC DNA]</scope>
    <source>
        <strain evidence="3 4">SSH23</strain>
    </source>
</reference>
<dbReference type="AlphaFoldDB" id="A0A5C8Z1S3"/>
<dbReference type="PANTHER" id="PTHR33383:SF1">
    <property type="entry name" value="MEMBRANE PROTEIN INSERTION EFFICIENCY FACTOR-RELATED"/>
    <property type="match status" value="1"/>
</dbReference>
<keyword evidence="1" id="KW-1003">Cell membrane</keyword>
<comment type="caution">
    <text evidence="3">The sequence shown here is derived from an EMBL/GenBank/DDBJ whole genome shotgun (WGS) entry which is preliminary data.</text>
</comment>
<dbReference type="Proteomes" id="UP000321764">
    <property type="component" value="Unassembled WGS sequence"/>
</dbReference>
<dbReference type="SMART" id="SM01234">
    <property type="entry name" value="Haemolytic"/>
    <property type="match status" value="1"/>
</dbReference>
<proteinExistence type="inferred from homology"/>
<dbReference type="OrthoDB" id="9801753at2"/>
<feature type="region of interest" description="Disordered" evidence="2">
    <location>
        <begin position="64"/>
        <end position="95"/>
    </location>
</feature>
<name>A0A5C8Z1S3_9GAMM</name>